<feature type="compositionally biased region" description="Basic residues" evidence="2">
    <location>
        <begin position="322"/>
        <end position="333"/>
    </location>
</feature>
<reference evidence="3" key="1">
    <citation type="submission" date="2020-06" db="EMBL/GenBank/DDBJ databases">
        <title>Draft genome of Bugula neritina, a colonial animal packing powerful symbionts and potential medicines.</title>
        <authorList>
            <person name="Rayko M."/>
        </authorList>
    </citation>
    <scope>NUCLEOTIDE SEQUENCE [LARGE SCALE GENOMIC DNA]</scope>
    <source>
        <strain evidence="3">Kwan_BN1</strain>
    </source>
</reference>
<dbReference type="InterPro" id="IPR045113">
    <property type="entry name" value="Rpb7-like"/>
</dbReference>
<sequence>MATSDKRHAELHAFDFSGIESKLDSSFACLNVIEKEVSIGLLPKYLGNENEFIKLVLDKKLGKFDDRLQCIPVKVRKIKKLGSTGIISGEDPCIYFKILAELIVFQPAVASQVAARVDKISHSHIGLLVHEWFNASISKNEKQTIPEISVGDEVLLEVIRSTVTRKILSLKGKFIKILKKTEGEPKQQEVVNGNADEDAELQKPATEKTKHREEIVELDMDQQEQSVAESLEKQSSGKKKKKHREKNSSKEGGDHGDSCIVETVGEIDQLDMSVSDINEEQPIKKKRKKNKENQINENGISNYTDKDEIEEICAIDESGDGKKHKKKKHKSRS</sequence>
<evidence type="ECO:0000256" key="2">
    <source>
        <dbReference type="SAM" id="MobiDB-lite"/>
    </source>
</evidence>
<gene>
    <name evidence="3" type="ORF">EB796_001989</name>
</gene>
<accession>A0A7J7KNF3</accession>
<name>A0A7J7KNF3_BUGNE</name>
<proteinExistence type="predicted"/>
<feature type="region of interest" description="Disordered" evidence="2">
    <location>
        <begin position="185"/>
        <end position="259"/>
    </location>
</feature>
<dbReference type="PANTHER" id="PTHR12709">
    <property type="entry name" value="DNA-DIRECTED RNA POLYMERASE II, III"/>
    <property type="match status" value="1"/>
</dbReference>
<dbReference type="PANTHER" id="PTHR12709:SF5">
    <property type="entry name" value="DNA-DIRECTED RNA POLYMERASE I SUBUNIT RPA43"/>
    <property type="match status" value="1"/>
</dbReference>
<feature type="compositionally biased region" description="Basic and acidic residues" evidence="2">
    <location>
        <begin position="205"/>
        <end position="215"/>
    </location>
</feature>
<dbReference type="EMBL" id="VXIV02000218">
    <property type="protein sequence ID" value="KAF6039709.1"/>
    <property type="molecule type" value="Genomic_DNA"/>
</dbReference>
<feature type="compositionally biased region" description="Basic residues" evidence="2">
    <location>
        <begin position="236"/>
        <end position="245"/>
    </location>
</feature>
<evidence type="ECO:0000313" key="3">
    <source>
        <dbReference type="EMBL" id="KAF6039709.1"/>
    </source>
</evidence>
<comment type="caution">
    <text evidence="3">The sequence shown here is derived from an EMBL/GenBank/DDBJ whole genome shotgun (WGS) entry which is preliminary data.</text>
</comment>
<feature type="region of interest" description="Disordered" evidence="2">
    <location>
        <begin position="314"/>
        <end position="333"/>
    </location>
</feature>
<dbReference type="AlphaFoldDB" id="A0A7J7KNF3"/>
<keyword evidence="4" id="KW-1185">Reference proteome</keyword>
<dbReference type="Gene3D" id="2.40.50.1060">
    <property type="match status" value="1"/>
</dbReference>
<protein>
    <submittedName>
        <fullName evidence="3">TWISTNB</fullName>
    </submittedName>
</protein>
<dbReference type="OrthoDB" id="10250504at2759"/>
<evidence type="ECO:0000256" key="1">
    <source>
        <dbReference type="ARBA" id="ARBA00023242"/>
    </source>
</evidence>
<feature type="compositionally biased region" description="Basic and acidic residues" evidence="2">
    <location>
        <begin position="246"/>
        <end position="257"/>
    </location>
</feature>
<dbReference type="Proteomes" id="UP000593567">
    <property type="component" value="Unassembled WGS sequence"/>
</dbReference>
<feature type="region of interest" description="Disordered" evidence="2">
    <location>
        <begin position="271"/>
        <end position="307"/>
    </location>
</feature>
<evidence type="ECO:0000313" key="4">
    <source>
        <dbReference type="Proteomes" id="UP000593567"/>
    </source>
</evidence>
<dbReference type="GO" id="GO:0006352">
    <property type="term" value="P:DNA-templated transcription initiation"/>
    <property type="evidence" value="ECO:0007669"/>
    <property type="project" value="InterPro"/>
</dbReference>
<dbReference type="GO" id="GO:0005736">
    <property type="term" value="C:RNA polymerase I complex"/>
    <property type="evidence" value="ECO:0007669"/>
    <property type="project" value="TreeGrafter"/>
</dbReference>
<organism evidence="3 4">
    <name type="scientific">Bugula neritina</name>
    <name type="common">Brown bryozoan</name>
    <name type="synonym">Sertularia neritina</name>
    <dbReference type="NCBI Taxonomy" id="10212"/>
    <lineage>
        <taxon>Eukaryota</taxon>
        <taxon>Metazoa</taxon>
        <taxon>Spiralia</taxon>
        <taxon>Lophotrochozoa</taxon>
        <taxon>Bryozoa</taxon>
        <taxon>Gymnolaemata</taxon>
        <taxon>Cheilostomatida</taxon>
        <taxon>Flustrina</taxon>
        <taxon>Buguloidea</taxon>
        <taxon>Bugulidae</taxon>
        <taxon>Bugula</taxon>
    </lineage>
</organism>
<dbReference type="GO" id="GO:0006362">
    <property type="term" value="P:transcription elongation by RNA polymerase I"/>
    <property type="evidence" value="ECO:0007669"/>
    <property type="project" value="TreeGrafter"/>
</dbReference>
<keyword evidence="1" id="KW-0539">Nucleus</keyword>